<name>A1ZWB9_MICM2</name>
<proteinExistence type="predicted"/>
<evidence type="ECO:0000313" key="1">
    <source>
        <dbReference type="EMBL" id="EAY25357.1"/>
    </source>
</evidence>
<reference evidence="1 2" key="1">
    <citation type="submission" date="2007-01" db="EMBL/GenBank/DDBJ databases">
        <authorList>
            <person name="Haygood M."/>
            <person name="Podell S."/>
            <person name="Anderson C."/>
            <person name="Hopkinson B."/>
            <person name="Roe K."/>
            <person name="Barbeau K."/>
            <person name="Gaasterland T."/>
            <person name="Ferriera S."/>
            <person name="Johnson J."/>
            <person name="Kravitz S."/>
            <person name="Beeson K."/>
            <person name="Sutton G."/>
            <person name="Rogers Y.-H."/>
            <person name="Friedman R."/>
            <person name="Frazier M."/>
            <person name="Venter J.C."/>
        </authorList>
    </citation>
    <scope>NUCLEOTIDE SEQUENCE [LARGE SCALE GENOMIC DNA]</scope>
    <source>
        <strain evidence="1 2">ATCC 23134</strain>
    </source>
</reference>
<evidence type="ECO:0000313" key="2">
    <source>
        <dbReference type="Proteomes" id="UP000004095"/>
    </source>
</evidence>
<organism evidence="1 2">
    <name type="scientific">Microscilla marina ATCC 23134</name>
    <dbReference type="NCBI Taxonomy" id="313606"/>
    <lineage>
        <taxon>Bacteria</taxon>
        <taxon>Pseudomonadati</taxon>
        <taxon>Bacteroidota</taxon>
        <taxon>Cytophagia</taxon>
        <taxon>Cytophagales</taxon>
        <taxon>Microscillaceae</taxon>
        <taxon>Microscilla</taxon>
    </lineage>
</organism>
<dbReference type="AlphaFoldDB" id="A1ZWB9"/>
<dbReference type="Proteomes" id="UP000004095">
    <property type="component" value="Unassembled WGS sequence"/>
</dbReference>
<gene>
    <name evidence="1" type="ORF">M23134_04538</name>
</gene>
<accession>A1ZWB9</accession>
<sequence>MLFIHHLDILLFPLFALYPIPYNHIKLLKQAPNVYIKNLILHIH</sequence>
<protein>
    <submittedName>
        <fullName evidence="1">Uncharacterized protein</fullName>
    </submittedName>
</protein>
<keyword evidence="2" id="KW-1185">Reference proteome</keyword>
<comment type="caution">
    <text evidence="1">The sequence shown here is derived from an EMBL/GenBank/DDBJ whole genome shotgun (WGS) entry which is preliminary data.</text>
</comment>
<dbReference type="EMBL" id="AAWS01000050">
    <property type="protein sequence ID" value="EAY25357.1"/>
    <property type="molecule type" value="Genomic_DNA"/>
</dbReference>